<dbReference type="GO" id="GO:0005975">
    <property type="term" value="P:carbohydrate metabolic process"/>
    <property type="evidence" value="ECO:0007669"/>
    <property type="project" value="InterPro"/>
</dbReference>
<gene>
    <name evidence="8" type="ORF">HELGO_WM29872</name>
</gene>
<dbReference type="InterPro" id="IPR050226">
    <property type="entry name" value="NagZ_Beta-hexosaminidase"/>
</dbReference>
<comment type="catalytic activity">
    <reaction evidence="1">
        <text>Hydrolysis of terminal non-reducing N-acetyl-D-hexosamine residues in N-acetyl-beta-D-hexosaminides.</text>
        <dbReference type="EC" id="3.2.1.52"/>
    </reaction>
</comment>
<reference evidence="8" key="1">
    <citation type="submission" date="2020-01" db="EMBL/GenBank/DDBJ databases">
        <authorList>
            <person name="Meier V. D."/>
            <person name="Meier V D."/>
        </authorList>
    </citation>
    <scope>NUCLEOTIDE SEQUENCE</scope>
    <source>
        <strain evidence="8">HLG_WM_MAG_06</strain>
    </source>
</reference>
<proteinExistence type="inferred from homology"/>
<keyword evidence="5 8" id="KW-0326">Glycosidase</keyword>
<dbReference type="GO" id="GO:0009254">
    <property type="term" value="P:peptidoglycan turnover"/>
    <property type="evidence" value="ECO:0007669"/>
    <property type="project" value="TreeGrafter"/>
</dbReference>
<dbReference type="PANTHER" id="PTHR30480">
    <property type="entry name" value="BETA-HEXOSAMINIDASE-RELATED"/>
    <property type="match status" value="1"/>
</dbReference>
<accession>A0A6S6S1E1</accession>
<dbReference type="EMBL" id="CACVAP010000013">
    <property type="protein sequence ID" value="CAA6799112.1"/>
    <property type="molecule type" value="Genomic_DNA"/>
</dbReference>
<dbReference type="AlphaFoldDB" id="A0A6S6S1E1"/>
<protein>
    <recommendedName>
        <fullName evidence="3">beta-N-acetylhexosaminidase</fullName>
        <ecNumber evidence="3">3.2.1.52</ecNumber>
    </recommendedName>
</protein>
<evidence type="ECO:0000313" key="8">
    <source>
        <dbReference type="EMBL" id="CAA6799112.1"/>
    </source>
</evidence>
<evidence type="ECO:0000256" key="3">
    <source>
        <dbReference type="ARBA" id="ARBA00012663"/>
    </source>
</evidence>
<evidence type="ECO:0000256" key="6">
    <source>
        <dbReference type="SAM" id="SignalP"/>
    </source>
</evidence>
<evidence type="ECO:0000256" key="5">
    <source>
        <dbReference type="ARBA" id="ARBA00023295"/>
    </source>
</evidence>
<dbReference type="PANTHER" id="PTHR30480:SF13">
    <property type="entry name" value="BETA-HEXOSAMINIDASE"/>
    <property type="match status" value="1"/>
</dbReference>
<organism evidence="8">
    <name type="scientific">uncultured Sulfurovum sp</name>
    <dbReference type="NCBI Taxonomy" id="269237"/>
    <lineage>
        <taxon>Bacteria</taxon>
        <taxon>Pseudomonadati</taxon>
        <taxon>Campylobacterota</taxon>
        <taxon>Epsilonproteobacteria</taxon>
        <taxon>Campylobacterales</taxon>
        <taxon>Sulfurovaceae</taxon>
        <taxon>Sulfurovum</taxon>
        <taxon>environmental samples</taxon>
    </lineage>
</organism>
<feature type="domain" description="Glycoside hydrolase family 3 N-terminal" evidence="7">
    <location>
        <begin position="46"/>
        <end position="383"/>
    </location>
</feature>
<name>A0A6S6S1E1_9BACT</name>
<dbReference type="Gene3D" id="3.20.20.300">
    <property type="entry name" value="Glycoside hydrolase, family 3, N-terminal domain"/>
    <property type="match status" value="1"/>
</dbReference>
<evidence type="ECO:0000259" key="7">
    <source>
        <dbReference type="Pfam" id="PF00933"/>
    </source>
</evidence>
<evidence type="ECO:0000256" key="4">
    <source>
        <dbReference type="ARBA" id="ARBA00022801"/>
    </source>
</evidence>
<dbReference type="PROSITE" id="PS51257">
    <property type="entry name" value="PROKAR_LIPOPROTEIN"/>
    <property type="match status" value="1"/>
</dbReference>
<dbReference type="InterPro" id="IPR017853">
    <property type="entry name" value="GH"/>
</dbReference>
<feature type="chain" id="PRO_5027981725" description="beta-N-acetylhexosaminidase" evidence="6">
    <location>
        <begin position="22"/>
        <end position="388"/>
    </location>
</feature>
<dbReference type="InterPro" id="IPR001764">
    <property type="entry name" value="Glyco_hydro_3_N"/>
</dbReference>
<dbReference type="Pfam" id="PF00933">
    <property type="entry name" value="Glyco_hydro_3"/>
    <property type="match status" value="1"/>
</dbReference>
<dbReference type="SUPFAM" id="SSF51445">
    <property type="entry name" value="(Trans)glycosidases"/>
    <property type="match status" value="1"/>
</dbReference>
<dbReference type="InterPro" id="IPR036962">
    <property type="entry name" value="Glyco_hydro_3_N_sf"/>
</dbReference>
<keyword evidence="6" id="KW-0732">Signal</keyword>
<evidence type="ECO:0000256" key="2">
    <source>
        <dbReference type="ARBA" id="ARBA00005336"/>
    </source>
</evidence>
<evidence type="ECO:0000256" key="1">
    <source>
        <dbReference type="ARBA" id="ARBA00001231"/>
    </source>
</evidence>
<keyword evidence="4 8" id="KW-0378">Hydrolase</keyword>
<feature type="signal peptide" evidence="6">
    <location>
        <begin position="1"/>
        <end position="21"/>
    </location>
</feature>
<dbReference type="EC" id="3.2.1.52" evidence="3"/>
<comment type="similarity">
    <text evidence="2">Belongs to the glycosyl hydrolase 3 family.</text>
</comment>
<sequence length="388" mass="43070">MKMKHFSLLTLFFLAGCSLNAVDDKEVKYPIVEQQIEEVSFEASRTLDEKIGSMLMVGFMGTSAPKNSQICRDIAKYDLAGVILFDMNPVNHKQAKNISGKWQLTKLTQELQACSKDGKLLISVDQEGGKVQRLKSKYGFYGKFPKASDVIKLSDARVKQHYEQMGAELASVGINYNLAPDVDLAINKRNHVIYKLGRSFGSDPKQVVKYASIFMDAMHDNGVLTSLKHFPGHGSSLGDTHKGFVDVTNLWKEVELEPYRLLAQTQTIDTVMVAHVFNKKLDAKYPATLSNKIINGKLRSEFGFNGVVITDDLQMGAINKKYGLKNTLKLAINAGNDILLFGNQLSVKSMVKTSTLVNNIKTLIKSGEINLNDIEASNVRLDTLKSKL</sequence>
<dbReference type="GO" id="GO:0004563">
    <property type="term" value="F:beta-N-acetylhexosaminidase activity"/>
    <property type="evidence" value="ECO:0007669"/>
    <property type="project" value="UniProtKB-EC"/>
</dbReference>